<dbReference type="PROSITE" id="PS00027">
    <property type="entry name" value="HOMEOBOX_1"/>
    <property type="match status" value="1"/>
</dbReference>
<dbReference type="GO" id="GO:0000976">
    <property type="term" value="F:transcription cis-regulatory region binding"/>
    <property type="evidence" value="ECO:0007669"/>
    <property type="project" value="UniProtKB-ARBA"/>
</dbReference>
<evidence type="ECO:0000259" key="13">
    <source>
        <dbReference type="PROSITE" id="PS50071"/>
    </source>
</evidence>
<protein>
    <recommendedName>
        <fullName evidence="11">Homeobox-leucine zipper protein</fullName>
    </recommendedName>
    <alternativeName>
        <fullName evidence="11">HD-ZIP protein</fullName>
    </alternativeName>
    <alternativeName>
        <fullName evidence="11">Homeodomain transcription factor</fullName>
    </alternativeName>
</protein>
<dbReference type="GO" id="GO:0009737">
    <property type="term" value="P:response to abscisic acid"/>
    <property type="evidence" value="ECO:0007669"/>
    <property type="project" value="UniProtKB-ARBA"/>
</dbReference>
<dbReference type="Gene3D" id="1.10.10.60">
    <property type="entry name" value="Homeodomain-like"/>
    <property type="match status" value="1"/>
</dbReference>
<keyword evidence="4 9" id="KW-0371">Homeobox</keyword>
<dbReference type="EMBL" id="MK051121">
    <property type="protein sequence ID" value="QCQ73726.1"/>
    <property type="molecule type" value="mRNA"/>
</dbReference>
<evidence type="ECO:0000256" key="6">
    <source>
        <dbReference type="ARBA" id="ARBA00023242"/>
    </source>
</evidence>
<feature type="region of interest" description="Disordered" evidence="12">
    <location>
        <begin position="1"/>
        <end position="30"/>
    </location>
</feature>
<dbReference type="InterPro" id="IPR009057">
    <property type="entry name" value="Homeodomain-like_sf"/>
</dbReference>
<feature type="region of interest" description="Disordered" evidence="12">
    <location>
        <begin position="129"/>
        <end position="148"/>
    </location>
</feature>
<dbReference type="Pfam" id="PF02183">
    <property type="entry name" value="HALZ"/>
    <property type="match status" value="1"/>
</dbReference>
<evidence type="ECO:0000256" key="9">
    <source>
        <dbReference type="PROSITE-ProRule" id="PRU00108"/>
    </source>
</evidence>
<dbReference type="CDD" id="cd00086">
    <property type="entry name" value="homeodomain"/>
    <property type="match status" value="1"/>
</dbReference>
<evidence type="ECO:0000256" key="1">
    <source>
        <dbReference type="ARBA" id="ARBA00004123"/>
    </source>
</evidence>
<dbReference type="InterPro" id="IPR001356">
    <property type="entry name" value="HD"/>
</dbReference>
<gene>
    <name evidence="14" type="primary">HB2</name>
</gene>
<evidence type="ECO:0000313" key="14">
    <source>
        <dbReference type="EMBL" id="QCQ73726.1"/>
    </source>
</evidence>
<feature type="DNA-binding region" description="Homeobox" evidence="9">
    <location>
        <begin position="29"/>
        <end position="88"/>
    </location>
</feature>
<dbReference type="FunFam" id="1.10.10.60:FF:000293">
    <property type="entry name" value="Homeobox-leucine zipper protein ATHB-7"/>
    <property type="match status" value="1"/>
</dbReference>
<keyword evidence="5 11" id="KW-0804">Transcription</keyword>
<dbReference type="InterPro" id="IPR045224">
    <property type="entry name" value="HDZip_class_I_plant"/>
</dbReference>
<evidence type="ECO:0000256" key="12">
    <source>
        <dbReference type="SAM" id="MobiDB-lite"/>
    </source>
</evidence>
<dbReference type="InterPro" id="IPR003106">
    <property type="entry name" value="Leu_zip_homeo"/>
</dbReference>
<evidence type="ECO:0000256" key="4">
    <source>
        <dbReference type="ARBA" id="ARBA00023155"/>
    </source>
</evidence>
<dbReference type="PRINTS" id="PR00031">
    <property type="entry name" value="HTHREPRESSR"/>
</dbReference>
<evidence type="ECO:0000256" key="8">
    <source>
        <dbReference type="ARBA" id="ARBA00058361"/>
    </source>
</evidence>
<dbReference type="GO" id="GO:0005634">
    <property type="term" value="C:nucleus"/>
    <property type="evidence" value="ECO:0007669"/>
    <property type="project" value="UniProtKB-SubCell"/>
</dbReference>
<sequence length="228" mass="26345">MEFLTPSPDEAKSDETTPPPSKKIKKNKLIKNQRRFSDDQIKLLESIFESETRLEPRKKLQLARELGLQPRQVAIWFQNRRARWKSKQIEHDYRTLQADYDNLASRFESLKQEKESLHLQLQKLNELLDKKPEEDGNPGRDIGTIKSEPGTNLSIFVEEALEQKGFSNSQNDDRIETGHSREEGSKLQEIAESLEGSEKSSENWYGFEFNGLIDPSGSSSAHWLNSWV</sequence>
<accession>A0A4V1F352</accession>
<comment type="function">
    <text evidence="8">Probable transcription activator that may act as growth regulators in response to water deficit.</text>
</comment>
<reference evidence="14" key="1">
    <citation type="submission" date="2018-10" db="EMBL/GenBank/DDBJ databases">
        <title>Two cellulase genes directly activated by a HD-Zip transcription factor were involved in the litchi fruitlet abscission.</title>
        <authorList>
            <person name="Li C."/>
            <person name="Zhao M."/>
            <person name="Ma X."/>
            <person name="Wen Z."/>
            <person name="Ning X."/>
            <person name="Wu H."/>
            <person name="Li J."/>
        </authorList>
    </citation>
    <scope>NUCLEOTIDE SEQUENCE</scope>
    <source>
        <tissue evidence="14">Fruit abscission zone</tissue>
    </source>
</reference>
<evidence type="ECO:0000256" key="7">
    <source>
        <dbReference type="ARBA" id="ARBA00025748"/>
    </source>
</evidence>
<dbReference type="InterPro" id="IPR000047">
    <property type="entry name" value="HTH_motif"/>
</dbReference>
<dbReference type="PANTHER" id="PTHR24326:SF620">
    <property type="entry name" value="HOMEOBOX-LEUCINE ZIPPER PROTEIN"/>
    <property type="match status" value="1"/>
</dbReference>
<dbReference type="AlphaFoldDB" id="A0A4V1F352"/>
<keyword evidence="3 9" id="KW-0238">DNA-binding</keyword>
<evidence type="ECO:0000256" key="10">
    <source>
        <dbReference type="RuleBase" id="RU000682"/>
    </source>
</evidence>
<dbReference type="PANTHER" id="PTHR24326">
    <property type="entry name" value="HOMEOBOX-LEUCINE ZIPPER PROTEIN"/>
    <property type="match status" value="1"/>
</dbReference>
<organism evidence="14">
    <name type="scientific">Litchi chinensis</name>
    <name type="common">Lychee</name>
    <dbReference type="NCBI Taxonomy" id="151069"/>
    <lineage>
        <taxon>Eukaryota</taxon>
        <taxon>Viridiplantae</taxon>
        <taxon>Streptophyta</taxon>
        <taxon>Embryophyta</taxon>
        <taxon>Tracheophyta</taxon>
        <taxon>Spermatophyta</taxon>
        <taxon>Magnoliopsida</taxon>
        <taxon>eudicotyledons</taxon>
        <taxon>Gunneridae</taxon>
        <taxon>Pentapetalae</taxon>
        <taxon>rosids</taxon>
        <taxon>malvids</taxon>
        <taxon>Sapindales</taxon>
        <taxon>Sapindaceae</taxon>
        <taxon>Litchi</taxon>
    </lineage>
</organism>
<feature type="region of interest" description="Disordered" evidence="12">
    <location>
        <begin position="166"/>
        <end position="199"/>
    </location>
</feature>
<dbReference type="SMART" id="SM00389">
    <property type="entry name" value="HOX"/>
    <property type="match status" value="1"/>
</dbReference>
<feature type="compositionally biased region" description="Basic and acidic residues" evidence="12">
    <location>
        <begin position="129"/>
        <end position="138"/>
    </location>
</feature>
<dbReference type="GO" id="GO:0045893">
    <property type="term" value="P:positive regulation of DNA-templated transcription"/>
    <property type="evidence" value="ECO:0007669"/>
    <property type="project" value="TreeGrafter"/>
</dbReference>
<evidence type="ECO:0000256" key="11">
    <source>
        <dbReference type="RuleBase" id="RU369038"/>
    </source>
</evidence>
<dbReference type="Pfam" id="PF00046">
    <property type="entry name" value="Homeodomain"/>
    <property type="match status" value="1"/>
</dbReference>
<evidence type="ECO:0000256" key="2">
    <source>
        <dbReference type="ARBA" id="ARBA00023015"/>
    </source>
</evidence>
<name>A0A4V1F352_LITCN</name>
<feature type="compositionally biased region" description="Basic and acidic residues" evidence="12">
    <location>
        <begin position="171"/>
        <end position="186"/>
    </location>
</feature>
<proteinExistence type="evidence at transcript level"/>
<dbReference type="GO" id="GO:0000981">
    <property type="term" value="F:DNA-binding transcription factor activity, RNA polymerase II-specific"/>
    <property type="evidence" value="ECO:0007669"/>
    <property type="project" value="UniProtKB-UniRule"/>
</dbReference>
<evidence type="ECO:0000256" key="3">
    <source>
        <dbReference type="ARBA" id="ARBA00023125"/>
    </source>
</evidence>
<dbReference type="SUPFAM" id="SSF46689">
    <property type="entry name" value="Homeodomain-like"/>
    <property type="match status" value="1"/>
</dbReference>
<dbReference type="InterPro" id="IPR017970">
    <property type="entry name" value="Homeobox_CS"/>
</dbReference>
<keyword evidence="6 9" id="KW-0539">Nucleus</keyword>
<comment type="similarity">
    <text evidence="7 11">Belongs to the HD-ZIP homeobox family. Class I subfamily.</text>
</comment>
<comment type="function">
    <text evidence="11">Transcription factor.</text>
</comment>
<evidence type="ECO:0000256" key="5">
    <source>
        <dbReference type="ARBA" id="ARBA00023163"/>
    </source>
</evidence>
<comment type="subcellular location">
    <subcellularLocation>
        <location evidence="1 9 10">Nucleus</location>
    </subcellularLocation>
</comment>
<feature type="domain" description="Homeobox" evidence="13">
    <location>
        <begin position="27"/>
        <end position="87"/>
    </location>
</feature>
<keyword evidence="2 11" id="KW-0805">Transcription regulation</keyword>
<dbReference type="GO" id="GO:0009414">
    <property type="term" value="P:response to water deprivation"/>
    <property type="evidence" value="ECO:0007669"/>
    <property type="project" value="UniProtKB-ARBA"/>
</dbReference>
<dbReference type="PROSITE" id="PS50071">
    <property type="entry name" value="HOMEOBOX_2"/>
    <property type="match status" value="1"/>
</dbReference>